<feature type="region of interest" description="Disordered" evidence="1">
    <location>
        <begin position="22"/>
        <end position="175"/>
    </location>
</feature>
<dbReference type="AlphaFoldDB" id="A0A7E4UMW1"/>
<reference evidence="3" key="2">
    <citation type="submission" date="2020-10" db="UniProtKB">
        <authorList>
            <consortium name="WormBaseParasite"/>
        </authorList>
    </citation>
    <scope>IDENTIFICATION</scope>
</reference>
<dbReference type="PANTHER" id="PTHR31424:SF3">
    <property type="entry name" value="RING-TYPE DOMAIN-CONTAINING PROTEIN"/>
    <property type="match status" value="1"/>
</dbReference>
<dbReference type="PANTHER" id="PTHR31424">
    <property type="entry name" value="PROTEIN CBG23806"/>
    <property type="match status" value="1"/>
</dbReference>
<dbReference type="InterPro" id="IPR009689">
    <property type="entry name" value="DUF1280"/>
</dbReference>
<evidence type="ECO:0000313" key="3">
    <source>
        <dbReference type="WBParaSite" id="Pan_g10698.t1"/>
    </source>
</evidence>
<sequence>MFVRYIVLALMPPNRATFVKKAPQEDAAALPPAPDPPTPAVPEPLLASTTSLPSSEAASSSQKMAFLRNIGTQKRQREKENKVDRGHKLTAAKKRKSEEAEKRRAEIEKHESEERRKQEELAQCEAEKEAYEKKSIVQNRSDSMPPAPKTKPTPPDRTIHDVSQMSERTKQRRRAAIRKEAEKIFPDGFEVKKSRRKQPAISAEDCVRLLATTNVTVSFLRILRRYGIVPSITKIYEVKHALLHSMPSIDMFTIGPRDSEVTVTLISLHEVLKYALSKPQFVAALPPGPIKVTLAADAGGSGVAHSTKLCCYFNDIENPISVNNLIVLACYPATDSRVYLKDLFAAYIDEFKKLENGIDTAEGHRELELFIVLDLKCNSTVIGHQGSSATFFCQFCFSTDDESQHGVCCRSRTLEDQWRLGLDIENKGGTSRAAKRAHLSVFGPPLIPPSIVVVPPVMHVFGGVLNVILKRVVEAAETDPIFDEMLGRLTKECGVEIQYPSHEYLAKDATKLTHYIIDGDHFWVPLYDLLFEACELLRFCKARYYEDNEIEEFAQQVKVLFVKIRENELKIIPKAHIFEHHIVPFFRTYKSWSIFSEQSVECLHKVYNVVAAKRRGKSKKTVERAQSTFFTNNLLRLRPSG</sequence>
<reference evidence="2" key="1">
    <citation type="journal article" date="2013" name="Genetics">
        <title>The draft genome and transcriptome of Panagrellus redivivus are shaped by the harsh demands of a free-living lifestyle.</title>
        <authorList>
            <person name="Srinivasan J."/>
            <person name="Dillman A.R."/>
            <person name="Macchietto M.G."/>
            <person name="Heikkinen L."/>
            <person name="Lakso M."/>
            <person name="Fracchia K.M."/>
            <person name="Antoshechkin I."/>
            <person name="Mortazavi A."/>
            <person name="Wong G."/>
            <person name="Sternberg P.W."/>
        </authorList>
    </citation>
    <scope>NUCLEOTIDE SEQUENCE [LARGE SCALE GENOMIC DNA]</scope>
    <source>
        <strain evidence="2">MT8872</strain>
    </source>
</reference>
<feature type="compositionally biased region" description="Basic and acidic residues" evidence="1">
    <location>
        <begin position="96"/>
        <end position="135"/>
    </location>
</feature>
<evidence type="ECO:0000313" key="2">
    <source>
        <dbReference type="Proteomes" id="UP000492821"/>
    </source>
</evidence>
<accession>A0A7E4UMW1</accession>
<proteinExistence type="predicted"/>
<feature type="compositionally biased region" description="Basic and acidic residues" evidence="1">
    <location>
        <begin position="75"/>
        <end position="87"/>
    </location>
</feature>
<dbReference type="Pfam" id="PF06918">
    <property type="entry name" value="DUF1280"/>
    <property type="match status" value="1"/>
</dbReference>
<organism evidence="2 3">
    <name type="scientific">Panagrellus redivivus</name>
    <name type="common">Microworm</name>
    <dbReference type="NCBI Taxonomy" id="6233"/>
    <lineage>
        <taxon>Eukaryota</taxon>
        <taxon>Metazoa</taxon>
        <taxon>Ecdysozoa</taxon>
        <taxon>Nematoda</taxon>
        <taxon>Chromadorea</taxon>
        <taxon>Rhabditida</taxon>
        <taxon>Tylenchina</taxon>
        <taxon>Panagrolaimomorpha</taxon>
        <taxon>Panagrolaimoidea</taxon>
        <taxon>Panagrolaimidae</taxon>
        <taxon>Panagrellus</taxon>
    </lineage>
</organism>
<feature type="compositionally biased region" description="Low complexity" evidence="1">
    <location>
        <begin position="43"/>
        <end position="61"/>
    </location>
</feature>
<feature type="compositionally biased region" description="Pro residues" evidence="1">
    <location>
        <begin position="31"/>
        <end position="42"/>
    </location>
</feature>
<keyword evidence="2" id="KW-1185">Reference proteome</keyword>
<feature type="compositionally biased region" description="Pro residues" evidence="1">
    <location>
        <begin position="145"/>
        <end position="155"/>
    </location>
</feature>
<dbReference type="Proteomes" id="UP000492821">
    <property type="component" value="Unassembled WGS sequence"/>
</dbReference>
<protein>
    <submittedName>
        <fullName evidence="3">Helitron_like_N domain-containing protein</fullName>
    </submittedName>
</protein>
<name>A0A7E4UMW1_PANRE</name>
<dbReference type="WBParaSite" id="Pan_g10698.t1">
    <property type="protein sequence ID" value="Pan_g10698.t1"/>
    <property type="gene ID" value="Pan_g10698"/>
</dbReference>
<evidence type="ECO:0000256" key="1">
    <source>
        <dbReference type="SAM" id="MobiDB-lite"/>
    </source>
</evidence>